<dbReference type="AlphaFoldDB" id="A0A1Y5RGM3"/>
<reference evidence="1 2" key="1">
    <citation type="submission" date="2017-03" db="EMBL/GenBank/DDBJ databases">
        <authorList>
            <person name="Afonso C.L."/>
            <person name="Miller P.J."/>
            <person name="Scott M.A."/>
            <person name="Spackman E."/>
            <person name="Goraichik I."/>
            <person name="Dimitrov K.M."/>
            <person name="Suarez D.L."/>
            <person name="Swayne D.E."/>
        </authorList>
    </citation>
    <scope>NUCLEOTIDE SEQUENCE [LARGE SCALE GENOMIC DNA]</scope>
    <source>
        <strain evidence="1 2">CECT 7971</strain>
    </source>
</reference>
<protein>
    <submittedName>
        <fullName evidence="1">Uncharacterized protein</fullName>
    </submittedName>
</protein>
<dbReference type="STRING" id="658057.SAMN04488032_101243"/>
<keyword evidence="2" id="KW-1185">Reference proteome</keyword>
<gene>
    <name evidence="1" type="ORF">PAM7971_00407</name>
</gene>
<organism evidence="1 2">
    <name type="scientific">Pacificibacter marinus</name>
    <dbReference type="NCBI Taxonomy" id="658057"/>
    <lineage>
        <taxon>Bacteria</taxon>
        <taxon>Pseudomonadati</taxon>
        <taxon>Pseudomonadota</taxon>
        <taxon>Alphaproteobacteria</taxon>
        <taxon>Rhodobacterales</taxon>
        <taxon>Roseobacteraceae</taxon>
        <taxon>Pacificibacter</taxon>
    </lineage>
</organism>
<dbReference type="Proteomes" id="UP000193307">
    <property type="component" value="Unassembled WGS sequence"/>
</dbReference>
<dbReference type="EMBL" id="FWFW01000001">
    <property type="protein sequence ID" value="SLN16976.1"/>
    <property type="molecule type" value="Genomic_DNA"/>
</dbReference>
<evidence type="ECO:0000313" key="2">
    <source>
        <dbReference type="Proteomes" id="UP000193307"/>
    </source>
</evidence>
<accession>A0A1Y5RGM3</accession>
<dbReference type="OrthoDB" id="7827308at2"/>
<sequence>MIDASTETPQFTPEAVEAYFTRTSGDYVFARWGRPVAPVVFGVKEDSLAVIKGAIEAAVVIAGAEIAETDPELGSNLMMFFFSDWNELLDVPNMGDMIPDLEARVATLIDRNAHQYRAFRFDDDGAIKACFTFVRMGGAMDDVPADVIALSQAAQALLLWSDKVFTQESPLALTEAGAVIRPDVANVLRASYDPILPAAARDASHALRLYARLIAG</sequence>
<dbReference type="RefSeq" id="WP_085847303.1">
    <property type="nucleotide sequence ID" value="NZ_FNZV01000001.1"/>
</dbReference>
<name>A0A1Y5RGM3_9RHOB</name>
<proteinExistence type="predicted"/>
<evidence type="ECO:0000313" key="1">
    <source>
        <dbReference type="EMBL" id="SLN16976.1"/>
    </source>
</evidence>